<evidence type="ECO:0000256" key="4">
    <source>
        <dbReference type="ARBA" id="ARBA00023180"/>
    </source>
</evidence>
<dbReference type="InterPro" id="IPR036179">
    <property type="entry name" value="Ig-like_dom_sf"/>
</dbReference>
<feature type="transmembrane region" description="Helical" evidence="6">
    <location>
        <begin position="237"/>
        <end position="258"/>
    </location>
</feature>
<dbReference type="PROSITE" id="PS50835">
    <property type="entry name" value="IG_LIKE"/>
    <property type="match status" value="1"/>
</dbReference>
<dbReference type="AlphaFoldDB" id="A0A8C2M7Q4"/>
<keyword evidence="2" id="KW-0677">Repeat</keyword>
<reference evidence="8" key="2">
    <citation type="submission" date="2025-09" db="UniProtKB">
        <authorList>
            <consortium name="Ensembl"/>
        </authorList>
    </citation>
    <scope>IDENTIFICATION</scope>
</reference>
<keyword evidence="6" id="KW-1133">Transmembrane helix</keyword>
<protein>
    <submittedName>
        <fullName evidence="8">T cell-interacting, activating receptor on myeloid cells 1</fullName>
    </submittedName>
</protein>
<dbReference type="SUPFAM" id="SSF48726">
    <property type="entry name" value="Immunoglobulin"/>
    <property type="match status" value="2"/>
</dbReference>
<dbReference type="GO" id="GO:0005886">
    <property type="term" value="C:plasma membrane"/>
    <property type="evidence" value="ECO:0007669"/>
    <property type="project" value="TreeGrafter"/>
</dbReference>
<reference evidence="8" key="1">
    <citation type="submission" date="2025-08" db="UniProtKB">
        <authorList>
            <consortium name="Ensembl"/>
        </authorList>
    </citation>
    <scope>IDENTIFICATION</scope>
</reference>
<keyword evidence="3" id="KW-1015">Disulfide bond</keyword>
<accession>A0A8C2M7Q4</accession>
<dbReference type="FunFam" id="2.60.40.10:FF:000049">
    <property type="entry name" value="Leukocyte immunoglobulin-like receptor subfamily B member 1"/>
    <property type="match status" value="1"/>
</dbReference>
<keyword evidence="4" id="KW-0325">Glycoprotein</keyword>
<dbReference type="InterPro" id="IPR050412">
    <property type="entry name" value="Ig-like_Receptors_ImmuneReg"/>
</dbReference>
<dbReference type="InterPro" id="IPR007110">
    <property type="entry name" value="Ig-like_dom"/>
</dbReference>
<sequence>MIPRLLPLLYLRPPLKPSLSAWPSSVLPTKSTVTMRCKSPAPSEYFILKKEGFFFDVGKPHDLTEGVADFNITELQQSYGGRYTCETYSAGPNGTKTPPSDPLLLLVTGYLPKPSLQAHQWGSVTAGSKVTLQCLRTGSGLEPIRFALLKEGHSSPLQTSSSTGTVLDFSLPNVTARDSGKYSCVYFQAKPPYRASAPSDPLEISVTGKGLPSVANAVTEGYTPPDAVTEGYSTGNLIRIGVAAIIVLIMAVFLVDAWHSQRLSPNRPW</sequence>
<dbReference type="PANTHER" id="PTHR11738">
    <property type="entry name" value="MHC CLASS I NK CELL RECEPTOR"/>
    <property type="match status" value="1"/>
</dbReference>
<name>A0A8C2M7Q4_CRIGR</name>
<evidence type="ECO:0000256" key="5">
    <source>
        <dbReference type="ARBA" id="ARBA00023319"/>
    </source>
</evidence>
<dbReference type="Pfam" id="PF13895">
    <property type="entry name" value="Ig_2"/>
    <property type="match status" value="1"/>
</dbReference>
<evidence type="ECO:0000259" key="7">
    <source>
        <dbReference type="PROSITE" id="PS50835"/>
    </source>
</evidence>
<proteinExistence type="predicted"/>
<evidence type="ECO:0000256" key="3">
    <source>
        <dbReference type="ARBA" id="ARBA00023157"/>
    </source>
</evidence>
<dbReference type="InterPro" id="IPR013783">
    <property type="entry name" value="Ig-like_fold"/>
</dbReference>
<dbReference type="PANTHER" id="PTHR11738:SF157">
    <property type="entry name" value="T-CELL-INTERACTING, ACTIVATING RECEPTOR ON MYELOID CELLS PROTEIN 1"/>
    <property type="match status" value="1"/>
</dbReference>
<organism evidence="8 9">
    <name type="scientific">Cricetulus griseus</name>
    <name type="common">Chinese hamster</name>
    <name type="synonym">Cricetulus barabensis griseus</name>
    <dbReference type="NCBI Taxonomy" id="10029"/>
    <lineage>
        <taxon>Eukaryota</taxon>
        <taxon>Metazoa</taxon>
        <taxon>Chordata</taxon>
        <taxon>Craniata</taxon>
        <taxon>Vertebrata</taxon>
        <taxon>Euteleostomi</taxon>
        <taxon>Mammalia</taxon>
        <taxon>Eutheria</taxon>
        <taxon>Euarchontoglires</taxon>
        <taxon>Glires</taxon>
        <taxon>Rodentia</taxon>
        <taxon>Myomorpha</taxon>
        <taxon>Muroidea</taxon>
        <taxon>Cricetidae</taxon>
        <taxon>Cricetinae</taxon>
        <taxon>Cricetulus</taxon>
    </lineage>
</organism>
<evidence type="ECO:0000256" key="6">
    <source>
        <dbReference type="SAM" id="Phobius"/>
    </source>
</evidence>
<dbReference type="FunFam" id="2.60.40.10:FF:000033">
    <property type="entry name" value="Killer cell immunoglobulin-like receptor"/>
    <property type="match status" value="1"/>
</dbReference>
<evidence type="ECO:0000313" key="9">
    <source>
        <dbReference type="Proteomes" id="UP000694386"/>
    </source>
</evidence>
<dbReference type="GO" id="GO:0002764">
    <property type="term" value="P:immune response-regulating signaling pathway"/>
    <property type="evidence" value="ECO:0007669"/>
    <property type="project" value="TreeGrafter"/>
</dbReference>
<dbReference type="Gene3D" id="2.60.40.10">
    <property type="entry name" value="Immunoglobulins"/>
    <property type="match status" value="2"/>
</dbReference>
<keyword evidence="6" id="KW-0812">Transmembrane</keyword>
<keyword evidence="1" id="KW-0732">Signal</keyword>
<evidence type="ECO:0000256" key="2">
    <source>
        <dbReference type="ARBA" id="ARBA00022737"/>
    </source>
</evidence>
<feature type="domain" description="Ig-like" evidence="7">
    <location>
        <begin position="112"/>
        <end position="205"/>
    </location>
</feature>
<dbReference type="InterPro" id="IPR003599">
    <property type="entry name" value="Ig_sub"/>
</dbReference>
<dbReference type="Ensembl" id="ENSCGRT00001018516.1">
    <property type="protein sequence ID" value="ENSCGRP00001014279.1"/>
    <property type="gene ID" value="ENSCGRG00001015199.1"/>
</dbReference>
<evidence type="ECO:0000313" key="8">
    <source>
        <dbReference type="Ensembl" id="ENSCGRP00001014279.1"/>
    </source>
</evidence>
<dbReference type="Proteomes" id="UP000694386">
    <property type="component" value="Unplaced"/>
</dbReference>
<keyword evidence="5" id="KW-0393">Immunoglobulin domain</keyword>
<dbReference type="SMART" id="SM00409">
    <property type="entry name" value="IG"/>
    <property type="match status" value="2"/>
</dbReference>
<evidence type="ECO:0000256" key="1">
    <source>
        <dbReference type="ARBA" id="ARBA00022729"/>
    </source>
</evidence>
<keyword evidence="6" id="KW-0472">Membrane</keyword>